<keyword evidence="1" id="KW-0808">Transferase</keyword>
<evidence type="ECO:0000256" key="2">
    <source>
        <dbReference type="ARBA" id="ARBA00022741"/>
    </source>
</evidence>
<dbReference type="InterPro" id="IPR040999">
    <property type="entry name" value="Mak_N_cap"/>
</dbReference>
<evidence type="ECO:0000313" key="6">
    <source>
        <dbReference type="EMBL" id="TDE97489.1"/>
    </source>
</evidence>
<protein>
    <recommendedName>
        <fullName evidence="5">Maltokinase N-terminal cap domain-containing protein</fullName>
    </recommendedName>
</protein>
<proteinExistence type="predicted"/>
<dbReference type="EMBL" id="SMNA01000002">
    <property type="protein sequence ID" value="TDE97489.1"/>
    <property type="molecule type" value="Genomic_DNA"/>
</dbReference>
<feature type="domain" description="Maltokinase N-terminal cap" evidence="5">
    <location>
        <begin position="34"/>
        <end position="102"/>
    </location>
</feature>
<dbReference type="RefSeq" id="WP_133106415.1">
    <property type="nucleotide sequence ID" value="NZ_SMNA01000002.1"/>
</dbReference>
<keyword evidence="3" id="KW-0418">Kinase</keyword>
<accession>A0ABY2E7G3</accession>
<gene>
    <name evidence="6" type="ORF">EXU48_04685</name>
</gene>
<sequence length="184" mass="19643">MAILHRATLTPTKLELLETWLDTPASGGLDGAGRLRQVGNYRFDDPDGEVGVEALLITRGGPVRQAVLTYRAAPLAGAEQHLIATMEHSVLGRRWVYDGQGDPVALAVYRRALAGRQHQAALEVWVGDTLVETRPPTVRLTVWDPAASPEGLTVRLLREPGVVETGSPALVAAWEGGEGVVATA</sequence>
<evidence type="ECO:0000259" key="5">
    <source>
        <dbReference type="Pfam" id="PF18085"/>
    </source>
</evidence>
<evidence type="ECO:0000256" key="3">
    <source>
        <dbReference type="ARBA" id="ARBA00022777"/>
    </source>
</evidence>
<dbReference type="Proteomes" id="UP000504882">
    <property type="component" value="Unassembled WGS sequence"/>
</dbReference>
<evidence type="ECO:0000256" key="1">
    <source>
        <dbReference type="ARBA" id="ARBA00022679"/>
    </source>
</evidence>
<reference evidence="6 7" key="1">
    <citation type="submission" date="2019-03" db="EMBL/GenBank/DDBJ databases">
        <title>Genomic features of bacteria from cold environments.</title>
        <authorList>
            <person name="Shen L."/>
        </authorList>
    </citation>
    <scope>NUCLEOTIDE SEQUENCE [LARGE SCALE GENOMIC DNA]</scope>
    <source>
        <strain evidence="7">T3246-1</strain>
    </source>
</reference>
<name>A0ABY2E7G3_9MICO</name>
<dbReference type="Pfam" id="PF18085">
    <property type="entry name" value="Mak_N_cap"/>
    <property type="match status" value="1"/>
</dbReference>
<organism evidence="6 7">
    <name type="scientific">Occultella glacieicola</name>
    <dbReference type="NCBI Taxonomy" id="2518684"/>
    <lineage>
        <taxon>Bacteria</taxon>
        <taxon>Bacillati</taxon>
        <taxon>Actinomycetota</taxon>
        <taxon>Actinomycetes</taxon>
        <taxon>Micrococcales</taxon>
        <taxon>Ruaniaceae</taxon>
        <taxon>Occultella</taxon>
    </lineage>
</organism>
<evidence type="ECO:0000313" key="7">
    <source>
        <dbReference type="Proteomes" id="UP000504882"/>
    </source>
</evidence>
<keyword evidence="7" id="KW-1185">Reference proteome</keyword>
<keyword evidence="2" id="KW-0547">Nucleotide-binding</keyword>
<comment type="caution">
    <text evidence="6">The sequence shown here is derived from an EMBL/GenBank/DDBJ whole genome shotgun (WGS) entry which is preliminary data.</text>
</comment>
<evidence type="ECO:0000256" key="4">
    <source>
        <dbReference type="ARBA" id="ARBA00022840"/>
    </source>
</evidence>
<keyword evidence="4" id="KW-0067">ATP-binding</keyword>